<dbReference type="EMBL" id="SDHY01000002">
    <property type="protein sequence ID" value="RXK50942.1"/>
    <property type="molecule type" value="Genomic_DNA"/>
</dbReference>
<protein>
    <submittedName>
        <fullName evidence="2">Transporter</fullName>
    </submittedName>
</protein>
<organism evidence="2 3">
    <name type="scientific">Aquirufa rosea</name>
    <dbReference type="NCBI Taxonomy" id="2509241"/>
    <lineage>
        <taxon>Bacteria</taxon>
        <taxon>Pseudomonadati</taxon>
        <taxon>Bacteroidota</taxon>
        <taxon>Cytophagia</taxon>
        <taxon>Cytophagales</taxon>
        <taxon>Flectobacillaceae</taxon>
        <taxon>Aquirufa</taxon>
    </lineage>
</organism>
<comment type="caution">
    <text evidence="2">The sequence shown here is derived from an EMBL/GenBank/DDBJ whole genome shotgun (WGS) entry which is preliminary data.</text>
</comment>
<dbReference type="InterPro" id="IPR025737">
    <property type="entry name" value="FApF"/>
</dbReference>
<feature type="chain" id="PRO_5020722266" evidence="1">
    <location>
        <begin position="21"/>
        <end position="248"/>
    </location>
</feature>
<keyword evidence="3" id="KW-1185">Reference proteome</keyword>
<dbReference type="RefSeq" id="WP_129026552.1">
    <property type="nucleotide sequence ID" value="NZ_SDHY01000002.1"/>
</dbReference>
<evidence type="ECO:0000313" key="2">
    <source>
        <dbReference type="EMBL" id="RXK50942.1"/>
    </source>
</evidence>
<dbReference type="Pfam" id="PF13557">
    <property type="entry name" value="Phenol_MetA_deg"/>
    <property type="match status" value="1"/>
</dbReference>
<evidence type="ECO:0000256" key="1">
    <source>
        <dbReference type="SAM" id="SignalP"/>
    </source>
</evidence>
<feature type="signal peptide" evidence="1">
    <location>
        <begin position="1"/>
        <end position="20"/>
    </location>
</feature>
<accession>A0A4Q1C1C5</accession>
<dbReference type="OrthoDB" id="1014491at2"/>
<dbReference type="Proteomes" id="UP000289455">
    <property type="component" value="Unassembled WGS sequence"/>
</dbReference>
<sequence length="248" mass="28485">MLRAKFFFLVFSLFSFSLLAQQEGRLETDRPDQTECPFIVKKGYIQMEWGFNRQVESGVLSWTYPTSLMKIGLGKRWEARYTSVWGREEGQSTYQSDAVGFKYALLFPEKSFARVSLIAHYRINDQKRDESERNNQRHSVGDFVFTVQHDFAKGFGLGYNVGAEMHSNGTAECIYRFAPNMNIGKRGYAYVEVFGRVPSSSQTDQWVDGGLAYYISDDLKLDISAGKSLQSEQTWYVALGLSFRFKVF</sequence>
<keyword evidence="1" id="KW-0732">Signal</keyword>
<reference evidence="2 3" key="1">
    <citation type="submission" date="2019-01" db="EMBL/GenBank/DDBJ databases">
        <title>Cytophagaceae bacterium strain CAR-16.</title>
        <authorList>
            <person name="Chen W.-M."/>
        </authorList>
    </citation>
    <scope>NUCLEOTIDE SEQUENCE [LARGE SCALE GENOMIC DNA]</scope>
    <source>
        <strain evidence="2 3">CAR-16</strain>
    </source>
</reference>
<dbReference type="AlphaFoldDB" id="A0A4Q1C1C5"/>
<gene>
    <name evidence="2" type="ORF">ESB04_04625</name>
</gene>
<evidence type="ECO:0000313" key="3">
    <source>
        <dbReference type="Proteomes" id="UP000289455"/>
    </source>
</evidence>
<name>A0A4Q1C1C5_9BACT</name>
<proteinExistence type="predicted"/>